<dbReference type="InterPro" id="IPR008972">
    <property type="entry name" value="Cupredoxin"/>
</dbReference>
<dbReference type="eggNOG" id="ENOG502S1FC">
    <property type="taxonomic scope" value="Eukaryota"/>
</dbReference>
<dbReference type="KEGG" id="smo:SELMODRAFT_27468"/>
<dbReference type="CDD" id="cd04216">
    <property type="entry name" value="Phytocyanin"/>
    <property type="match status" value="1"/>
</dbReference>
<evidence type="ECO:0000313" key="5">
    <source>
        <dbReference type="EMBL" id="EFJ34713.1"/>
    </source>
</evidence>
<evidence type="ECO:0000256" key="2">
    <source>
        <dbReference type="ARBA" id="ARBA00023180"/>
    </source>
</evidence>
<gene>
    <name evidence="4" type="ORF">SELMODRAFT_27468</name>
    <name evidence="5" type="ORF">SELMODRAFT_27471</name>
</gene>
<dbReference type="OMA" id="HIKECES"/>
<proteinExistence type="predicted"/>
<dbReference type="GO" id="GO:0009055">
    <property type="term" value="F:electron transfer activity"/>
    <property type="evidence" value="ECO:0007669"/>
    <property type="project" value="InterPro"/>
</dbReference>
<organism evidence="6">
    <name type="scientific">Selaginella moellendorffii</name>
    <name type="common">Spikemoss</name>
    <dbReference type="NCBI Taxonomy" id="88036"/>
    <lineage>
        <taxon>Eukaryota</taxon>
        <taxon>Viridiplantae</taxon>
        <taxon>Streptophyta</taxon>
        <taxon>Embryophyta</taxon>
        <taxon>Tracheophyta</taxon>
        <taxon>Lycopodiopsida</taxon>
        <taxon>Selaginellales</taxon>
        <taxon>Selaginellaceae</taxon>
        <taxon>Selaginella</taxon>
    </lineage>
</organism>
<dbReference type="GO" id="GO:0046872">
    <property type="term" value="F:metal ion binding"/>
    <property type="evidence" value="ECO:0007669"/>
    <property type="project" value="UniProtKB-KW"/>
</dbReference>
<dbReference type="FunCoup" id="D8QZ20">
    <property type="interactions" value="360"/>
</dbReference>
<evidence type="ECO:0000259" key="3">
    <source>
        <dbReference type="PROSITE" id="PS51485"/>
    </source>
</evidence>
<dbReference type="InParanoid" id="D8QZ20"/>
<feature type="non-terminal residue" evidence="5">
    <location>
        <position position="99"/>
    </location>
</feature>
<dbReference type="PROSITE" id="PS51485">
    <property type="entry name" value="PHYTOCYANIN"/>
    <property type="match status" value="1"/>
</dbReference>
<dbReference type="AlphaFoldDB" id="D8QZ20"/>
<dbReference type="GO" id="GO:0005886">
    <property type="term" value="C:plasma membrane"/>
    <property type="evidence" value="ECO:0000318"/>
    <property type="project" value="GO_Central"/>
</dbReference>
<dbReference type="Proteomes" id="UP000001514">
    <property type="component" value="Unassembled WGS sequence"/>
</dbReference>
<keyword evidence="6" id="KW-1185">Reference proteome</keyword>
<dbReference type="FunFam" id="2.60.40.420:FF:000003">
    <property type="entry name" value="Blue copper"/>
    <property type="match status" value="1"/>
</dbReference>
<protein>
    <recommendedName>
        <fullName evidence="3">Phytocyanin domain-containing protein</fullName>
    </recommendedName>
</protein>
<keyword evidence="2" id="KW-0325">Glycoprotein</keyword>
<dbReference type="Gramene" id="EFJ31000">
    <property type="protein sequence ID" value="EFJ31000"/>
    <property type="gene ID" value="SELMODRAFT_27468"/>
</dbReference>
<dbReference type="PANTHER" id="PTHR33021:SF350">
    <property type="entry name" value="UCLACYANIN-2"/>
    <property type="match status" value="1"/>
</dbReference>
<feature type="domain" description="Phytocyanin" evidence="3">
    <location>
        <begin position="1"/>
        <end position="99"/>
    </location>
</feature>
<sequence length="99" mass="10665">VVGGSAGWTLPSFGHVNYTQWTLGNRYHLGDTLVFNYSKDFHNVLAVSKADFIACSTANPIATFQDGHTIINLDTTGPHFYVCGVPGHCGQGQKLLVVV</sequence>
<dbReference type="InterPro" id="IPR003245">
    <property type="entry name" value="Phytocyanin_dom"/>
</dbReference>
<dbReference type="EMBL" id="GL377569">
    <property type="protein sequence ID" value="EFJ34713.1"/>
    <property type="molecule type" value="Genomic_DNA"/>
</dbReference>
<dbReference type="OrthoDB" id="1933492at2759"/>
<evidence type="ECO:0000313" key="4">
    <source>
        <dbReference type="EMBL" id="EFJ31000.1"/>
    </source>
</evidence>
<dbReference type="Gramene" id="EFJ34713">
    <property type="protein sequence ID" value="EFJ34713"/>
    <property type="gene ID" value="SELMODRAFT_27471"/>
</dbReference>
<reference evidence="5 6" key="1">
    <citation type="journal article" date="2011" name="Science">
        <title>The Selaginella genome identifies genetic changes associated with the evolution of vascular plants.</title>
        <authorList>
            <person name="Banks J.A."/>
            <person name="Nishiyama T."/>
            <person name="Hasebe M."/>
            <person name="Bowman J.L."/>
            <person name="Gribskov M."/>
            <person name="dePamphilis C."/>
            <person name="Albert V.A."/>
            <person name="Aono N."/>
            <person name="Aoyama T."/>
            <person name="Ambrose B.A."/>
            <person name="Ashton N.W."/>
            <person name="Axtell M.J."/>
            <person name="Barker E."/>
            <person name="Barker M.S."/>
            <person name="Bennetzen J.L."/>
            <person name="Bonawitz N.D."/>
            <person name="Chapple C."/>
            <person name="Cheng C."/>
            <person name="Correa L.G."/>
            <person name="Dacre M."/>
            <person name="DeBarry J."/>
            <person name="Dreyer I."/>
            <person name="Elias M."/>
            <person name="Engstrom E.M."/>
            <person name="Estelle M."/>
            <person name="Feng L."/>
            <person name="Finet C."/>
            <person name="Floyd S.K."/>
            <person name="Frommer W.B."/>
            <person name="Fujita T."/>
            <person name="Gramzow L."/>
            <person name="Gutensohn M."/>
            <person name="Harholt J."/>
            <person name="Hattori M."/>
            <person name="Heyl A."/>
            <person name="Hirai T."/>
            <person name="Hiwatashi Y."/>
            <person name="Ishikawa M."/>
            <person name="Iwata M."/>
            <person name="Karol K.G."/>
            <person name="Koehler B."/>
            <person name="Kolukisaoglu U."/>
            <person name="Kubo M."/>
            <person name="Kurata T."/>
            <person name="Lalonde S."/>
            <person name="Li K."/>
            <person name="Li Y."/>
            <person name="Litt A."/>
            <person name="Lyons E."/>
            <person name="Manning G."/>
            <person name="Maruyama T."/>
            <person name="Michael T.P."/>
            <person name="Mikami K."/>
            <person name="Miyazaki S."/>
            <person name="Morinaga S."/>
            <person name="Murata T."/>
            <person name="Mueller-Roeber B."/>
            <person name="Nelson D.R."/>
            <person name="Obara M."/>
            <person name="Oguri Y."/>
            <person name="Olmstead R.G."/>
            <person name="Onodera N."/>
            <person name="Petersen B.L."/>
            <person name="Pils B."/>
            <person name="Prigge M."/>
            <person name="Rensing S.A."/>
            <person name="Riano-Pachon D.M."/>
            <person name="Roberts A.W."/>
            <person name="Sato Y."/>
            <person name="Scheller H.V."/>
            <person name="Schulz B."/>
            <person name="Schulz C."/>
            <person name="Shakirov E.V."/>
            <person name="Shibagaki N."/>
            <person name="Shinohara N."/>
            <person name="Shippen D.E."/>
            <person name="Soerensen I."/>
            <person name="Sotooka R."/>
            <person name="Sugimoto N."/>
            <person name="Sugita M."/>
            <person name="Sumikawa N."/>
            <person name="Tanurdzic M."/>
            <person name="Theissen G."/>
            <person name="Ulvskov P."/>
            <person name="Wakazuki S."/>
            <person name="Weng J.K."/>
            <person name="Willats W.W."/>
            <person name="Wipf D."/>
            <person name="Wolf P.G."/>
            <person name="Yang L."/>
            <person name="Zimmer A.D."/>
            <person name="Zhu Q."/>
            <person name="Mitros T."/>
            <person name="Hellsten U."/>
            <person name="Loque D."/>
            <person name="Otillar R."/>
            <person name="Salamov A."/>
            <person name="Schmutz J."/>
            <person name="Shapiro H."/>
            <person name="Lindquist E."/>
            <person name="Lucas S."/>
            <person name="Rokhsar D."/>
            <person name="Grigoriev I.V."/>
        </authorList>
    </citation>
    <scope>NUCLEOTIDE SEQUENCE [LARGE SCALE GENOMIC DNA]</scope>
</reference>
<dbReference type="SUPFAM" id="SSF49503">
    <property type="entry name" value="Cupredoxins"/>
    <property type="match status" value="1"/>
</dbReference>
<dbReference type="EMBL" id="GL377574">
    <property type="protein sequence ID" value="EFJ31000.1"/>
    <property type="molecule type" value="Genomic_DNA"/>
</dbReference>
<dbReference type="PANTHER" id="PTHR33021">
    <property type="entry name" value="BLUE COPPER PROTEIN"/>
    <property type="match status" value="1"/>
</dbReference>
<dbReference type="HOGENOM" id="CLU_058719_4_4_1"/>
<accession>D8QZ20</accession>
<feature type="non-terminal residue" evidence="5">
    <location>
        <position position="1"/>
    </location>
</feature>
<keyword evidence="1" id="KW-0479">Metal-binding</keyword>
<evidence type="ECO:0000313" key="6">
    <source>
        <dbReference type="Proteomes" id="UP000001514"/>
    </source>
</evidence>
<dbReference type="STRING" id="88036.D8QZ20"/>
<dbReference type="InterPro" id="IPR039391">
    <property type="entry name" value="Phytocyanin-like"/>
</dbReference>
<dbReference type="Pfam" id="PF02298">
    <property type="entry name" value="Cu_bind_like"/>
    <property type="match status" value="1"/>
</dbReference>
<name>D8QZ20_SELML</name>
<dbReference type="KEGG" id="smo:SELMODRAFT_27471"/>
<dbReference type="Gene3D" id="2.60.40.420">
    <property type="entry name" value="Cupredoxins - blue copper proteins"/>
    <property type="match status" value="1"/>
</dbReference>
<evidence type="ECO:0000256" key="1">
    <source>
        <dbReference type="ARBA" id="ARBA00022723"/>
    </source>
</evidence>